<feature type="compositionally biased region" description="Basic and acidic residues" evidence="1">
    <location>
        <begin position="224"/>
        <end position="238"/>
    </location>
</feature>
<feature type="compositionally biased region" description="Low complexity" evidence="1">
    <location>
        <begin position="193"/>
        <end position="203"/>
    </location>
</feature>
<evidence type="ECO:0000313" key="3">
    <source>
        <dbReference type="Proteomes" id="UP000053660"/>
    </source>
</evidence>
<evidence type="ECO:0000313" key="2">
    <source>
        <dbReference type="EMBL" id="KHJ96376.1"/>
    </source>
</evidence>
<keyword evidence="3" id="KW-1185">Reference proteome</keyword>
<accession>A0A0B1TJT7</accession>
<feature type="compositionally biased region" description="Polar residues" evidence="1">
    <location>
        <begin position="121"/>
        <end position="144"/>
    </location>
</feature>
<reference evidence="2 3" key="1">
    <citation type="submission" date="2014-03" db="EMBL/GenBank/DDBJ databases">
        <title>Draft genome of the hookworm Oesophagostomum dentatum.</title>
        <authorList>
            <person name="Mitreva M."/>
        </authorList>
    </citation>
    <scope>NUCLEOTIDE SEQUENCE [LARGE SCALE GENOMIC DNA]</scope>
    <source>
        <strain evidence="2 3">OD-Hann</strain>
    </source>
</reference>
<feature type="compositionally biased region" description="Polar residues" evidence="1">
    <location>
        <begin position="269"/>
        <end position="281"/>
    </location>
</feature>
<dbReference type="Proteomes" id="UP000053660">
    <property type="component" value="Unassembled WGS sequence"/>
</dbReference>
<evidence type="ECO:0000256" key="1">
    <source>
        <dbReference type="SAM" id="MobiDB-lite"/>
    </source>
</evidence>
<feature type="region of interest" description="Disordered" evidence="1">
    <location>
        <begin position="375"/>
        <end position="430"/>
    </location>
</feature>
<name>A0A0B1TJT7_OESDE</name>
<dbReference type="AlphaFoldDB" id="A0A0B1TJT7"/>
<feature type="region of interest" description="Disordered" evidence="1">
    <location>
        <begin position="121"/>
        <end position="150"/>
    </location>
</feature>
<feature type="compositionally biased region" description="Basic and acidic residues" evidence="1">
    <location>
        <begin position="283"/>
        <end position="296"/>
    </location>
</feature>
<organism evidence="2 3">
    <name type="scientific">Oesophagostomum dentatum</name>
    <name type="common">Nodular worm</name>
    <dbReference type="NCBI Taxonomy" id="61180"/>
    <lineage>
        <taxon>Eukaryota</taxon>
        <taxon>Metazoa</taxon>
        <taxon>Ecdysozoa</taxon>
        <taxon>Nematoda</taxon>
        <taxon>Chromadorea</taxon>
        <taxon>Rhabditida</taxon>
        <taxon>Rhabditina</taxon>
        <taxon>Rhabditomorpha</taxon>
        <taxon>Strongyloidea</taxon>
        <taxon>Strongylidae</taxon>
        <taxon>Oesophagostomum</taxon>
    </lineage>
</organism>
<protein>
    <submittedName>
        <fullName evidence="2">Uncharacterized protein</fullName>
    </submittedName>
</protein>
<dbReference type="OrthoDB" id="5807451at2759"/>
<proteinExistence type="predicted"/>
<feature type="region of interest" description="Disordered" evidence="1">
    <location>
        <begin position="169"/>
        <end position="315"/>
    </location>
</feature>
<dbReference type="EMBL" id="KN549683">
    <property type="protein sequence ID" value="KHJ96376.1"/>
    <property type="molecule type" value="Genomic_DNA"/>
</dbReference>
<sequence length="430" mass="47265">MTQEPKWVIFRRVSPTATGYTRPLAAVRLGMPCRMLILLLIGVLLPRVHTSRVKRQFSPYHIQEWDFDQGSYREPHGYWDDAPSAYVQSFHSNYHQRHISPHNAPPEWNLNSQYWYSNPYSGNNVQQRSESGVPSAGRTEQGSSYGRPPIIKEQELIYTHGKDVVTVDVSKENPSGKGSGEFLGSAPTENEETTTQSSSFDSDSGIDVVPPPPPLDEEVEASGNDEKLGTEFARKDLPGAEQGFAKPGEEDFISSSSKKHSTSVPTSVEDQPTELSSTTVNPIDDKLKPSTDDRTTSDVITEIMGTTPSLPTERSFLPEVDAEGSTPLFVDADELPTWTPPPFTEITQNIVPQSHSGRTIIPFIEFIPTEVPAATIPAAQPSLESSEDNESSGLEVSKDPAILRSPPLPKEVSEKLSELGLTPVNLLTKQ</sequence>
<gene>
    <name evidence="2" type="ORF">OESDEN_03664</name>
</gene>